<accession>A0A2P2NAP8</accession>
<dbReference type="EMBL" id="GGEC01059067">
    <property type="protein sequence ID" value="MBX39551.1"/>
    <property type="molecule type" value="Transcribed_RNA"/>
</dbReference>
<sequence>MVENRKSMFGITPRTWPKFCLIKITKKKNQKML</sequence>
<dbReference type="AlphaFoldDB" id="A0A2P2NAP8"/>
<name>A0A2P2NAP8_RHIMU</name>
<organism evidence="1">
    <name type="scientific">Rhizophora mucronata</name>
    <name type="common">Asiatic mangrove</name>
    <dbReference type="NCBI Taxonomy" id="61149"/>
    <lineage>
        <taxon>Eukaryota</taxon>
        <taxon>Viridiplantae</taxon>
        <taxon>Streptophyta</taxon>
        <taxon>Embryophyta</taxon>
        <taxon>Tracheophyta</taxon>
        <taxon>Spermatophyta</taxon>
        <taxon>Magnoliopsida</taxon>
        <taxon>eudicotyledons</taxon>
        <taxon>Gunneridae</taxon>
        <taxon>Pentapetalae</taxon>
        <taxon>rosids</taxon>
        <taxon>fabids</taxon>
        <taxon>Malpighiales</taxon>
        <taxon>Rhizophoraceae</taxon>
        <taxon>Rhizophora</taxon>
    </lineage>
</organism>
<proteinExistence type="predicted"/>
<protein>
    <submittedName>
        <fullName evidence="1">Uncharacterized protein</fullName>
    </submittedName>
</protein>
<evidence type="ECO:0000313" key="1">
    <source>
        <dbReference type="EMBL" id="MBX39551.1"/>
    </source>
</evidence>
<reference evidence="1" key="1">
    <citation type="submission" date="2018-02" db="EMBL/GenBank/DDBJ databases">
        <title>Rhizophora mucronata_Transcriptome.</title>
        <authorList>
            <person name="Meera S.P."/>
            <person name="Sreeshan A."/>
            <person name="Augustine A."/>
        </authorList>
    </citation>
    <scope>NUCLEOTIDE SEQUENCE</scope>
    <source>
        <tissue evidence="1">Leaf</tissue>
    </source>
</reference>